<evidence type="ECO:0000256" key="1">
    <source>
        <dbReference type="ARBA" id="ARBA00022729"/>
    </source>
</evidence>
<dbReference type="KEGG" id="arac:E0W69_007295"/>
<sequence length="190" mass="21091">MKNLFFTFLALVSLDHLFAQNHSGSEISIGVEGGLPLSTLKETHKFGFGGTVKYACNLDETIALTLQSGYIVYPGKSFKSIYYPNSSQAPYSEKMSFPNLRQIPLKAGARFSFGNIYLEPQLGVSFTSTPQKSYTEFDINKTSNTAFTYAGNIGIFATKEIDISARYEGFKMNDRNVSIIGLRVGYNFSF</sequence>
<evidence type="ECO:0000259" key="2">
    <source>
        <dbReference type="Pfam" id="PF13505"/>
    </source>
</evidence>
<dbReference type="InterPro" id="IPR027385">
    <property type="entry name" value="Beta-barrel_OMP"/>
</dbReference>
<feature type="domain" description="Outer membrane protein beta-barrel" evidence="2">
    <location>
        <begin position="6"/>
        <end position="188"/>
    </location>
</feature>
<keyword evidence="1" id="KW-0732">Signal</keyword>
<keyword evidence="4" id="KW-1185">Reference proteome</keyword>
<gene>
    <name evidence="3" type="ORF">E0W69_007295</name>
</gene>
<dbReference type="Proteomes" id="UP000292424">
    <property type="component" value="Chromosome"/>
</dbReference>
<dbReference type="AlphaFoldDB" id="A0A5P2FZ39"/>
<proteinExistence type="predicted"/>
<dbReference type="SUPFAM" id="SSF56925">
    <property type="entry name" value="OMPA-like"/>
    <property type="match status" value="1"/>
</dbReference>
<accession>A0A5P2FZ39</accession>
<dbReference type="RefSeq" id="WP_131329362.1">
    <property type="nucleotide sequence ID" value="NZ_CP044016.1"/>
</dbReference>
<dbReference type="EMBL" id="CP044016">
    <property type="protein sequence ID" value="QES88475.1"/>
    <property type="molecule type" value="Genomic_DNA"/>
</dbReference>
<dbReference type="Pfam" id="PF13505">
    <property type="entry name" value="OMP_b-brl"/>
    <property type="match status" value="1"/>
</dbReference>
<dbReference type="OrthoDB" id="668980at2"/>
<organism evidence="3 4">
    <name type="scientific">Rhizosphaericola mali</name>
    <dbReference type="NCBI Taxonomy" id="2545455"/>
    <lineage>
        <taxon>Bacteria</taxon>
        <taxon>Pseudomonadati</taxon>
        <taxon>Bacteroidota</taxon>
        <taxon>Chitinophagia</taxon>
        <taxon>Chitinophagales</taxon>
        <taxon>Chitinophagaceae</taxon>
        <taxon>Rhizosphaericola</taxon>
    </lineage>
</organism>
<name>A0A5P2FZ39_9BACT</name>
<dbReference type="InterPro" id="IPR011250">
    <property type="entry name" value="OMP/PagP_B-barrel"/>
</dbReference>
<reference evidence="3 4" key="1">
    <citation type="submission" date="2019-09" db="EMBL/GenBank/DDBJ databases">
        <title>Complete genome sequence of Arachidicoccus sp. B3-10 isolated from apple orchard soil.</title>
        <authorList>
            <person name="Kim H.S."/>
            <person name="Han K.-I."/>
            <person name="Suh M.K."/>
            <person name="Lee K.C."/>
            <person name="Eom M.K."/>
            <person name="Kim J.-S."/>
            <person name="Kang S.W."/>
            <person name="Sin Y."/>
            <person name="Lee J.-S."/>
        </authorList>
    </citation>
    <scope>NUCLEOTIDE SEQUENCE [LARGE SCALE GENOMIC DNA]</scope>
    <source>
        <strain evidence="3 4">B3-10</strain>
    </source>
</reference>
<protein>
    <submittedName>
        <fullName evidence="3">Outer membrane beta-barrel protein</fullName>
    </submittedName>
</protein>
<evidence type="ECO:0000313" key="4">
    <source>
        <dbReference type="Proteomes" id="UP000292424"/>
    </source>
</evidence>
<evidence type="ECO:0000313" key="3">
    <source>
        <dbReference type="EMBL" id="QES88475.1"/>
    </source>
</evidence>